<dbReference type="InterPro" id="IPR013507">
    <property type="entry name" value="DNA_mismatch_S5_2-like"/>
</dbReference>
<dbReference type="InterPro" id="IPR038973">
    <property type="entry name" value="MutL/Mlh/Pms-like"/>
</dbReference>
<dbReference type="InterPro" id="IPR036890">
    <property type="entry name" value="HATPase_C_sf"/>
</dbReference>
<dbReference type="InterPro" id="IPR032189">
    <property type="entry name" value="Mlh1_C"/>
</dbReference>
<dbReference type="PROSITE" id="PS00058">
    <property type="entry name" value="DNA_MISMATCH_REPAIR_1"/>
    <property type="match status" value="1"/>
</dbReference>
<dbReference type="GO" id="GO:0005524">
    <property type="term" value="F:ATP binding"/>
    <property type="evidence" value="ECO:0007669"/>
    <property type="project" value="InterPro"/>
</dbReference>
<evidence type="ECO:0000256" key="4">
    <source>
        <dbReference type="ARBA" id="ARBA00023204"/>
    </source>
</evidence>
<dbReference type="CDD" id="cd16926">
    <property type="entry name" value="HATPase_MutL-MLH-PMS-like"/>
    <property type="match status" value="1"/>
</dbReference>
<feature type="domain" description="DNA mismatch repair protein S5" evidence="6">
    <location>
        <begin position="213"/>
        <end position="332"/>
    </location>
</feature>
<dbReference type="Gene3D" id="3.30.230.10">
    <property type="match status" value="1"/>
</dbReference>
<dbReference type="EMBL" id="LR899012">
    <property type="protein sequence ID" value="CAD7087927.1"/>
    <property type="molecule type" value="Genomic_DNA"/>
</dbReference>
<dbReference type="PANTHER" id="PTHR10073">
    <property type="entry name" value="DNA MISMATCH REPAIR PROTEIN MLH, PMS, MUTL"/>
    <property type="match status" value="1"/>
</dbReference>
<comment type="subcellular location">
    <subcellularLocation>
        <location evidence="1">Nucleus</location>
    </subcellularLocation>
</comment>
<evidence type="ECO:0000256" key="3">
    <source>
        <dbReference type="ARBA" id="ARBA00022763"/>
    </source>
</evidence>
<evidence type="ECO:0000256" key="1">
    <source>
        <dbReference type="ARBA" id="ARBA00004123"/>
    </source>
</evidence>
<dbReference type="InParanoid" id="A0A7R8UVU8"/>
<dbReference type="InterPro" id="IPR014762">
    <property type="entry name" value="DNA_mismatch_repair_CS"/>
</dbReference>
<dbReference type="SMART" id="SM01340">
    <property type="entry name" value="DNA_mis_repair"/>
    <property type="match status" value="1"/>
</dbReference>
<gene>
    <name evidence="7" type="ORF">HERILL_LOCUS10599</name>
</gene>
<dbReference type="NCBIfam" id="TIGR00585">
    <property type="entry name" value="mutl"/>
    <property type="match status" value="1"/>
</dbReference>
<dbReference type="GO" id="GO:0016887">
    <property type="term" value="F:ATP hydrolysis activity"/>
    <property type="evidence" value="ECO:0007669"/>
    <property type="project" value="InterPro"/>
</dbReference>
<sequence length="662" mass="75605">MDPVEIRRLDDAVVNRIAAGEIIQRPANALKELIENSLDAKSSFIHITVKSGGLKLLQIQDNGTGIRKEDLEIVCERFTTSKLTKFEDLTSIATYGFRGEALASISHVAHLSIQTKTRLEKCAFKAIYEDGKLKSQPKPCAGNQGTTITVEDLFYNVPQRLQILKSPSDEFHLISDVVSKYAVHNAAVGFMLKKFGENAAVRTNANSTIVDNIRTVYGNDIAKELFEINLEDADSQFKMKGFVTNLNYSAKRGINLLFINHRLVESKSLKTAVESVYSEYLGKDNRPFTYISLEINPENLDVNVHPTKHEVHFLNEHEIIESIRLHLDEKLSSNNSTRKFYREVKLPGAWKSPESKNLDETKKIYAQNMVRTDHKEQKLEKFFCSQAVKKRADDQTMRLDSSTCSAENSVLQSPTAGTSARKETKLSSVLNMRQAVEKACSSEFRKILKELTFVGVVSRTDALFQYGTKLYLCNTMKLSRDLFYQLLIYKFAQFETIKLSPALPVKSLAMIALRSSESGWTDGDGPLDELAERVEQILIEKSPIMREYFALDIDENGFLNTLPVLLTNHKPSLHRLPIYLLRLATEVDWESEEECFESFCRETAAFYSYISHDREKTTEQKWVIEHVIYPAFRQFLIPSRRMKEFITELTNLPTLYKVFERC</sequence>
<proteinExistence type="inferred from homology"/>
<dbReference type="Proteomes" id="UP000594454">
    <property type="component" value="Chromosome 4"/>
</dbReference>
<organism evidence="7 8">
    <name type="scientific">Hermetia illucens</name>
    <name type="common">Black soldier fly</name>
    <dbReference type="NCBI Taxonomy" id="343691"/>
    <lineage>
        <taxon>Eukaryota</taxon>
        <taxon>Metazoa</taxon>
        <taxon>Ecdysozoa</taxon>
        <taxon>Arthropoda</taxon>
        <taxon>Hexapoda</taxon>
        <taxon>Insecta</taxon>
        <taxon>Pterygota</taxon>
        <taxon>Neoptera</taxon>
        <taxon>Endopterygota</taxon>
        <taxon>Diptera</taxon>
        <taxon>Brachycera</taxon>
        <taxon>Stratiomyomorpha</taxon>
        <taxon>Stratiomyidae</taxon>
        <taxon>Hermetiinae</taxon>
        <taxon>Hermetia</taxon>
    </lineage>
</organism>
<evidence type="ECO:0000256" key="2">
    <source>
        <dbReference type="ARBA" id="ARBA00006082"/>
    </source>
</evidence>
<dbReference type="Pfam" id="PF01119">
    <property type="entry name" value="DNA_mis_repair"/>
    <property type="match status" value="1"/>
</dbReference>
<dbReference type="Pfam" id="PF13589">
    <property type="entry name" value="HATPase_c_3"/>
    <property type="match status" value="1"/>
</dbReference>
<dbReference type="FunCoup" id="A0A7R8UVU8">
    <property type="interactions" value="1198"/>
</dbReference>
<dbReference type="OMA" id="ANYHVKK"/>
<dbReference type="SUPFAM" id="SSF54211">
    <property type="entry name" value="Ribosomal protein S5 domain 2-like"/>
    <property type="match status" value="1"/>
</dbReference>
<dbReference type="InterPro" id="IPR014721">
    <property type="entry name" value="Ribsml_uS5_D2-typ_fold_subgr"/>
</dbReference>
<dbReference type="GO" id="GO:0030983">
    <property type="term" value="F:mismatched DNA binding"/>
    <property type="evidence" value="ECO:0007669"/>
    <property type="project" value="InterPro"/>
</dbReference>
<accession>A0A7R8UVU8</accession>
<dbReference type="OrthoDB" id="10263226at2759"/>
<dbReference type="AlphaFoldDB" id="A0A7R8UVU8"/>
<dbReference type="Gene3D" id="3.30.565.10">
    <property type="entry name" value="Histidine kinase-like ATPase, C-terminal domain"/>
    <property type="match status" value="1"/>
</dbReference>
<name>A0A7R8UVU8_HERIL</name>
<dbReference type="InterPro" id="IPR002099">
    <property type="entry name" value="MutL/Mlh/PMS"/>
</dbReference>
<dbReference type="PANTHER" id="PTHR10073:SF12">
    <property type="entry name" value="DNA MISMATCH REPAIR PROTEIN MLH1"/>
    <property type="match status" value="1"/>
</dbReference>
<dbReference type="FunFam" id="3.30.565.10:FF:000109">
    <property type="entry name" value="Related to MLH1-DNA mismatch repair protein"/>
    <property type="match status" value="1"/>
</dbReference>
<dbReference type="CDD" id="cd03483">
    <property type="entry name" value="MutL_Trans_MLH1"/>
    <property type="match status" value="1"/>
</dbReference>
<keyword evidence="4" id="KW-0234">DNA repair</keyword>
<keyword evidence="3" id="KW-0227">DNA damage</keyword>
<dbReference type="FunFam" id="3.30.230.10:FF:000014">
    <property type="entry name" value="DNA mismatch repair protein Mlh1"/>
    <property type="match status" value="1"/>
</dbReference>
<reference evidence="7 8" key="1">
    <citation type="submission" date="2020-11" db="EMBL/GenBank/DDBJ databases">
        <authorList>
            <person name="Wallbank WR R."/>
            <person name="Pardo Diaz C."/>
            <person name="Kozak K."/>
            <person name="Martin S."/>
            <person name="Jiggins C."/>
            <person name="Moest M."/>
            <person name="Warren A I."/>
            <person name="Generalovic N T."/>
            <person name="Byers J.R.P. K."/>
            <person name="Montejo-Kovacevich G."/>
            <person name="Yen C E."/>
        </authorList>
    </citation>
    <scope>NUCLEOTIDE SEQUENCE [LARGE SCALE GENOMIC DNA]</scope>
</reference>
<comment type="similarity">
    <text evidence="2">Belongs to the DNA mismatch repair MutL/HexB family.</text>
</comment>
<dbReference type="InterPro" id="IPR020568">
    <property type="entry name" value="Ribosomal_Su5_D2-typ_SF"/>
</dbReference>
<dbReference type="GO" id="GO:0140664">
    <property type="term" value="F:ATP-dependent DNA damage sensor activity"/>
    <property type="evidence" value="ECO:0007669"/>
    <property type="project" value="InterPro"/>
</dbReference>
<dbReference type="GO" id="GO:0032389">
    <property type="term" value="C:MutLalpha complex"/>
    <property type="evidence" value="ECO:0007669"/>
    <property type="project" value="TreeGrafter"/>
</dbReference>
<keyword evidence="5" id="KW-0539">Nucleus</keyword>
<keyword evidence="8" id="KW-1185">Reference proteome</keyword>
<protein>
    <recommendedName>
        <fullName evidence="6">DNA mismatch repair protein S5 domain-containing protein</fullName>
    </recommendedName>
</protein>
<evidence type="ECO:0000313" key="7">
    <source>
        <dbReference type="EMBL" id="CAD7087927.1"/>
    </source>
</evidence>
<dbReference type="Pfam" id="PF16413">
    <property type="entry name" value="Mlh1_C"/>
    <property type="match status" value="1"/>
</dbReference>
<evidence type="ECO:0000256" key="5">
    <source>
        <dbReference type="ARBA" id="ARBA00023242"/>
    </source>
</evidence>
<dbReference type="SUPFAM" id="SSF55874">
    <property type="entry name" value="ATPase domain of HSP90 chaperone/DNA topoisomerase II/histidine kinase"/>
    <property type="match status" value="1"/>
</dbReference>
<dbReference type="GO" id="GO:0006298">
    <property type="term" value="P:mismatch repair"/>
    <property type="evidence" value="ECO:0007669"/>
    <property type="project" value="InterPro"/>
</dbReference>
<evidence type="ECO:0000259" key="6">
    <source>
        <dbReference type="SMART" id="SM01340"/>
    </source>
</evidence>
<evidence type="ECO:0000313" key="8">
    <source>
        <dbReference type="Proteomes" id="UP000594454"/>
    </source>
</evidence>